<dbReference type="AlphaFoldDB" id="A0A239G4Q6"/>
<gene>
    <name evidence="3" type="ORF">SAMN06296052_11062</name>
</gene>
<keyword evidence="1" id="KW-0812">Transmembrane</keyword>
<sequence>MNDKAKWTIIILVLLALLGGALYFILKKKYYPKVEDIAYLKLDIANDTAQVKAGVQVQNRLPLSIAIDSVHYTIVEDSITLGRGQMTTSHTLPALGDKVLDFRMLLDFEKYRQHLKEQQEKDSLKLAVKSDIFFDLPLISSKSISLTRHITVPVPKGPRIQLQDVVVRSFSPDAGYSFLLKVNATNRDLPNLTIQDFDYEIQIGDTLRVAGTVDTTFHLQRGGKLLDIPIQLETSDAIALIKKVLSEDDKWNYSAQVGAQIQSSHRLLDEFRLTVEKEGTLNMDQMGSRADYLPSISQVRRIEVDSDEEQTFLQANVVVHNPAPIPLYIDSATYYVRHNGKVIASGKKDFEQVLPKSGKQPLNLRLLLDESAYQQLMQNVQGQEKVSLDIALNLLYNLPDAERQRIHLERQLQVPVAGQGGIKVAGLAVRELSPQKGAYLTLKLKVQRSNLPDLSIHDLDYTLQLGEDLVITGHTQEPTQVSETDSIVEVPLHLTTENVNQLLEKALKGTINWNYKLQASAQLRSSNDILGPTRLSFESEGELDWDKGAGGKEFVPQITSIDTLKVFIHYDTAWVKLHINVRNPLPVAFRVDSLLLTLSYANDTVAISRESIDKVLPAEDTTSAWITLGVNYDLWQQYLQQYGSQDSLRLMETVSLVYRLEDLPQQRTTFYNMFRLPMSDKAVVALKKVKPRGFSFTKGILMAALVEVNNLNMKQLVVSDITYDACVENLLDACGTINRAYHIPKGNNIVSVPLHLGIGEAFRALFAKLTGGSKRRNVILNATATIDTSNPKLQDTFVWLEVWQRMKLFQNKQKEQETQNPPAATATN</sequence>
<dbReference type="PANTHER" id="PTHR31459:SF2">
    <property type="entry name" value="OS03G0843300 PROTEIN"/>
    <property type="match status" value="1"/>
</dbReference>
<evidence type="ECO:0000256" key="1">
    <source>
        <dbReference type="SAM" id="Phobius"/>
    </source>
</evidence>
<evidence type="ECO:0000313" key="3">
    <source>
        <dbReference type="EMBL" id="SNS64080.1"/>
    </source>
</evidence>
<evidence type="ECO:0000259" key="2">
    <source>
        <dbReference type="Pfam" id="PF03168"/>
    </source>
</evidence>
<dbReference type="RefSeq" id="WP_089319476.1">
    <property type="nucleotide sequence ID" value="NZ_FZOQ01000010.1"/>
</dbReference>
<evidence type="ECO:0000313" key="4">
    <source>
        <dbReference type="Proteomes" id="UP000198432"/>
    </source>
</evidence>
<accession>A0A239G4Q6</accession>
<organism evidence="3 4">
    <name type="scientific">Pontibacter ummariensis</name>
    <dbReference type="NCBI Taxonomy" id="1610492"/>
    <lineage>
        <taxon>Bacteria</taxon>
        <taxon>Pseudomonadati</taxon>
        <taxon>Bacteroidota</taxon>
        <taxon>Cytophagia</taxon>
        <taxon>Cytophagales</taxon>
        <taxon>Hymenobacteraceae</taxon>
        <taxon>Pontibacter</taxon>
    </lineage>
</organism>
<keyword evidence="1" id="KW-1133">Transmembrane helix</keyword>
<dbReference type="InterPro" id="IPR004864">
    <property type="entry name" value="LEA_2"/>
</dbReference>
<dbReference type="EMBL" id="FZOQ01000010">
    <property type="protein sequence ID" value="SNS64080.1"/>
    <property type="molecule type" value="Genomic_DNA"/>
</dbReference>
<name>A0A239G4Q6_9BACT</name>
<feature type="domain" description="Late embryogenesis abundant protein LEA-2 subgroup" evidence="2">
    <location>
        <begin position="318"/>
        <end position="409"/>
    </location>
</feature>
<dbReference type="PANTHER" id="PTHR31459">
    <property type="match status" value="1"/>
</dbReference>
<dbReference type="SUPFAM" id="SSF117070">
    <property type="entry name" value="LEA14-like"/>
    <property type="match status" value="5"/>
</dbReference>
<dbReference type="Pfam" id="PF03168">
    <property type="entry name" value="LEA_2"/>
    <property type="match status" value="1"/>
</dbReference>
<dbReference type="InterPro" id="IPR045043">
    <property type="entry name" value="Lea14-like"/>
</dbReference>
<feature type="transmembrane region" description="Helical" evidence="1">
    <location>
        <begin position="7"/>
        <end position="26"/>
    </location>
</feature>
<keyword evidence="4" id="KW-1185">Reference proteome</keyword>
<dbReference type="Proteomes" id="UP000198432">
    <property type="component" value="Unassembled WGS sequence"/>
</dbReference>
<protein>
    <submittedName>
        <fullName evidence="3">LEA14-like dessication related protein</fullName>
    </submittedName>
</protein>
<dbReference type="OrthoDB" id="894379at2"/>
<reference evidence="4" key="1">
    <citation type="submission" date="2017-06" db="EMBL/GenBank/DDBJ databases">
        <authorList>
            <person name="Varghese N."/>
            <person name="Submissions S."/>
        </authorList>
    </citation>
    <scope>NUCLEOTIDE SEQUENCE [LARGE SCALE GENOMIC DNA]</scope>
    <source>
        <strain evidence="4">NKM1</strain>
    </source>
</reference>
<dbReference type="Gene3D" id="2.60.40.1820">
    <property type="match status" value="5"/>
</dbReference>
<keyword evidence="1" id="KW-0472">Membrane</keyword>
<proteinExistence type="predicted"/>